<evidence type="ECO:0000256" key="3">
    <source>
        <dbReference type="ARBA" id="ARBA00023016"/>
    </source>
</evidence>
<dbReference type="Gene3D" id="1.10.10.10">
    <property type="entry name" value="Winged helix-like DNA-binding domain superfamily/Winged helix DNA-binding domain"/>
    <property type="match status" value="1"/>
</dbReference>
<reference evidence="7 8" key="1">
    <citation type="submission" date="2018-03" db="EMBL/GenBank/DDBJ databases">
        <title>Draft Genome Sequences of the Obligatory Marine Myxobacteria Enhygromyxa salina SWB007.</title>
        <authorList>
            <person name="Poehlein A."/>
            <person name="Moghaddam J.A."/>
            <person name="Harms H."/>
            <person name="Alanjari M."/>
            <person name="Koenig G.M."/>
            <person name="Daniel R."/>
            <person name="Schaeberle T.F."/>
        </authorList>
    </citation>
    <scope>NUCLEOTIDE SEQUENCE [LARGE SCALE GENOMIC DNA]</scope>
    <source>
        <strain evidence="7 8">SWB007</strain>
    </source>
</reference>
<keyword evidence="2 5" id="KW-0805">Transcription regulation</keyword>
<evidence type="ECO:0000313" key="8">
    <source>
        <dbReference type="Proteomes" id="UP000238823"/>
    </source>
</evidence>
<dbReference type="GO" id="GO:0045892">
    <property type="term" value="P:negative regulation of DNA-templated transcription"/>
    <property type="evidence" value="ECO:0007669"/>
    <property type="project" value="UniProtKB-UniRule"/>
</dbReference>
<dbReference type="PANTHER" id="PTHR34824">
    <property type="entry name" value="HEAT-INDUCIBLE TRANSCRIPTION REPRESSOR HRCA"/>
    <property type="match status" value="1"/>
</dbReference>
<evidence type="ECO:0000313" key="7">
    <source>
        <dbReference type="EMBL" id="PRQ07737.1"/>
    </source>
</evidence>
<dbReference type="PANTHER" id="PTHR34824:SF1">
    <property type="entry name" value="HEAT-INDUCIBLE TRANSCRIPTION REPRESSOR HRCA"/>
    <property type="match status" value="1"/>
</dbReference>
<keyword evidence="3 5" id="KW-0346">Stress response</keyword>
<comment type="caution">
    <text evidence="7">The sequence shown here is derived from an EMBL/GenBank/DDBJ whole genome shotgun (WGS) entry which is preliminary data.</text>
</comment>
<dbReference type="InterPro" id="IPR029016">
    <property type="entry name" value="GAF-like_dom_sf"/>
</dbReference>
<dbReference type="InterPro" id="IPR036390">
    <property type="entry name" value="WH_DNA-bd_sf"/>
</dbReference>
<feature type="domain" description="Heat-inducible transcription repressor HrcA C-terminal" evidence="6">
    <location>
        <begin position="126"/>
        <end position="318"/>
    </location>
</feature>
<dbReference type="InterPro" id="IPR002571">
    <property type="entry name" value="HrcA"/>
</dbReference>
<dbReference type="GO" id="GO:0003677">
    <property type="term" value="F:DNA binding"/>
    <property type="evidence" value="ECO:0007669"/>
    <property type="project" value="InterPro"/>
</dbReference>
<evidence type="ECO:0000256" key="1">
    <source>
        <dbReference type="ARBA" id="ARBA00022491"/>
    </source>
</evidence>
<dbReference type="InterPro" id="IPR021153">
    <property type="entry name" value="HrcA_C"/>
</dbReference>
<evidence type="ECO:0000259" key="6">
    <source>
        <dbReference type="Pfam" id="PF01628"/>
    </source>
</evidence>
<dbReference type="Proteomes" id="UP000238823">
    <property type="component" value="Unassembled WGS sequence"/>
</dbReference>
<accession>A0A2S9YRL1</accession>
<sequence>MRFGDVHDVDEGINSVAVSDDTISARQRRILIALCREYVLGGRPVASAALCSAGLEWSSATVRNELAAIERAGLVHKPHAASGRVPTAEGWRIYVESLPRSAPRPEHQRLVDVSLGDSGSDPRLGLRSTARVLSEISGCVAIGFLGEARPGVVRALELVPLAGGTDVGRPGVPRRRALVLMGLEDGSSSVRTIEIDAELFTQDGGMRRLQDLLRELTLGHTLERARQVLRELLDAQAQRVDRLVAEALRIGLLLCVTAFDPLWMQVAGRGSLLSPHGSGEGESVAEVLTLLEDYQRVAEILCQLLPDAHADPRVSVRVDLALERLGAVSGAEPGRVGSGVGAGVGTPLVHVVSDRERESRASGLTLVGCRLRWPGSDSGHDSTSRTTGAVALLGSPRMDYEAVIPLVEYAARAMAARG</sequence>
<evidence type="ECO:0000256" key="4">
    <source>
        <dbReference type="ARBA" id="ARBA00023163"/>
    </source>
</evidence>
<dbReference type="Gene3D" id="3.30.450.40">
    <property type="match status" value="1"/>
</dbReference>
<evidence type="ECO:0000256" key="2">
    <source>
        <dbReference type="ARBA" id="ARBA00023015"/>
    </source>
</evidence>
<dbReference type="AlphaFoldDB" id="A0A2S9YRL1"/>
<protein>
    <recommendedName>
        <fullName evidence="5">Heat-inducible transcription repressor HrcA</fullName>
    </recommendedName>
</protein>
<organism evidence="7 8">
    <name type="scientific">Enhygromyxa salina</name>
    <dbReference type="NCBI Taxonomy" id="215803"/>
    <lineage>
        <taxon>Bacteria</taxon>
        <taxon>Pseudomonadati</taxon>
        <taxon>Myxococcota</taxon>
        <taxon>Polyangia</taxon>
        <taxon>Nannocystales</taxon>
        <taxon>Nannocystaceae</taxon>
        <taxon>Enhygromyxa</taxon>
    </lineage>
</organism>
<proteinExistence type="inferred from homology"/>
<gene>
    <name evidence="5 7" type="primary">hrcA</name>
    <name evidence="7" type="ORF">ENSA7_27270</name>
</gene>
<dbReference type="InterPro" id="IPR036388">
    <property type="entry name" value="WH-like_DNA-bd_sf"/>
</dbReference>
<dbReference type="Pfam" id="PF01628">
    <property type="entry name" value="HrcA"/>
    <property type="match status" value="1"/>
</dbReference>
<dbReference type="SUPFAM" id="SSF46785">
    <property type="entry name" value="Winged helix' DNA-binding domain"/>
    <property type="match status" value="1"/>
</dbReference>
<comment type="function">
    <text evidence="5">Negative regulator of class I heat shock genes (grpE-dnaK-dnaJ and groELS operons). Prevents heat-shock induction of these operons.</text>
</comment>
<dbReference type="SUPFAM" id="SSF55781">
    <property type="entry name" value="GAF domain-like"/>
    <property type="match status" value="1"/>
</dbReference>
<dbReference type="HAMAP" id="MF_00081">
    <property type="entry name" value="HrcA"/>
    <property type="match status" value="1"/>
</dbReference>
<keyword evidence="4 5" id="KW-0804">Transcription</keyword>
<name>A0A2S9YRL1_9BACT</name>
<evidence type="ECO:0000256" key="5">
    <source>
        <dbReference type="HAMAP-Rule" id="MF_00081"/>
    </source>
</evidence>
<dbReference type="EMBL" id="PVNL01000051">
    <property type="protein sequence ID" value="PRQ07737.1"/>
    <property type="molecule type" value="Genomic_DNA"/>
</dbReference>
<keyword evidence="1 5" id="KW-0678">Repressor</keyword>
<comment type="similarity">
    <text evidence="5">Belongs to the HrcA family.</text>
</comment>